<name>A0A812NEZ0_9DINO</name>
<sequence length="189" mass="21243">MESARHMQEHWDVYQKGADQLTRDLLSLFSKVPESFKKQYQEVSADTLKSAQDLFYSLLGNIVNNVSSLILGVLLTMLYTLFWLCSPVPMDSSVDVMFRKYIMFKTLACFGYGISAGLLLYFLSVDLASVFALTTFALNFVPEVGPFIAMVLPCPVIILDSRIDRPMLVLFVAILGQLALKFAFSNIIE</sequence>
<comment type="subcellular location">
    <subcellularLocation>
        <location evidence="1">Membrane</location>
        <topology evidence="1">Multi-pass membrane protein</topology>
    </subcellularLocation>
</comment>
<protein>
    <submittedName>
        <fullName evidence="7">HCN2 protein</fullName>
    </submittedName>
</protein>
<evidence type="ECO:0000313" key="7">
    <source>
        <dbReference type="EMBL" id="CAE7307646.1"/>
    </source>
</evidence>
<proteinExistence type="inferred from homology"/>
<keyword evidence="8" id="KW-1185">Reference proteome</keyword>
<dbReference type="Proteomes" id="UP000601435">
    <property type="component" value="Unassembled WGS sequence"/>
</dbReference>
<feature type="transmembrane region" description="Helical" evidence="6">
    <location>
        <begin position="106"/>
        <end position="124"/>
    </location>
</feature>
<evidence type="ECO:0000256" key="4">
    <source>
        <dbReference type="ARBA" id="ARBA00022989"/>
    </source>
</evidence>
<comment type="caution">
    <text evidence="7">The sequence shown here is derived from an EMBL/GenBank/DDBJ whole genome shotgun (WGS) entry which is preliminary data.</text>
</comment>
<dbReference type="EMBL" id="CAJNJA010012900">
    <property type="protein sequence ID" value="CAE7307646.1"/>
    <property type="molecule type" value="Genomic_DNA"/>
</dbReference>
<keyword evidence="5 6" id="KW-0472">Membrane</keyword>
<reference evidence="7" key="1">
    <citation type="submission" date="2021-02" db="EMBL/GenBank/DDBJ databases">
        <authorList>
            <person name="Dougan E. K."/>
            <person name="Rhodes N."/>
            <person name="Thang M."/>
            <person name="Chan C."/>
        </authorList>
    </citation>
    <scope>NUCLEOTIDE SEQUENCE</scope>
</reference>
<evidence type="ECO:0000256" key="2">
    <source>
        <dbReference type="ARBA" id="ARBA00009773"/>
    </source>
</evidence>
<evidence type="ECO:0000256" key="5">
    <source>
        <dbReference type="ARBA" id="ARBA00023136"/>
    </source>
</evidence>
<feature type="non-terminal residue" evidence="7">
    <location>
        <position position="1"/>
    </location>
</feature>
<accession>A0A812NEZ0</accession>
<dbReference type="Pfam" id="PF01594">
    <property type="entry name" value="AI-2E_transport"/>
    <property type="match status" value="1"/>
</dbReference>
<organism evidence="7 8">
    <name type="scientific">Symbiodinium necroappetens</name>
    <dbReference type="NCBI Taxonomy" id="1628268"/>
    <lineage>
        <taxon>Eukaryota</taxon>
        <taxon>Sar</taxon>
        <taxon>Alveolata</taxon>
        <taxon>Dinophyceae</taxon>
        <taxon>Suessiales</taxon>
        <taxon>Symbiodiniaceae</taxon>
        <taxon>Symbiodinium</taxon>
    </lineage>
</organism>
<dbReference type="GO" id="GO:0016020">
    <property type="term" value="C:membrane"/>
    <property type="evidence" value="ECO:0007669"/>
    <property type="project" value="UniProtKB-SubCell"/>
</dbReference>
<gene>
    <name evidence="7" type="primary">HCN2</name>
    <name evidence="7" type="ORF">SNEC2469_LOCUS7640</name>
</gene>
<keyword evidence="4 6" id="KW-1133">Transmembrane helix</keyword>
<dbReference type="AlphaFoldDB" id="A0A812NEZ0"/>
<dbReference type="InterPro" id="IPR002549">
    <property type="entry name" value="AI-2E-like"/>
</dbReference>
<evidence type="ECO:0000313" key="8">
    <source>
        <dbReference type="Proteomes" id="UP000601435"/>
    </source>
</evidence>
<feature type="transmembrane region" description="Helical" evidence="6">
    <location>
        <begin position="168"/>
        <end position="188"/>
    </location>
</feature>
<comment type="similarity">
    <text evidence="2">Belongs to the autoinducer-2 exporter (AI-2E) (TC 2.A.86) family.</text>
</comment>
<evidence type="ECO:0000256" key="3">
    <source>
        <dbReference type="ARBA" id="ARBA00022692"/>
    </source>
</evidence>
<keyword evidence="3 6" id="KW-0812">Transmembrane</keyword>
<feature type="transmembrane region" description="Helical" evidence="6">
    <location>
        <begin position="66"/>
        <end position="85"/>
    </location>
</feature>
<evidence type="ECO:0000256" key="1">
    <source>
        <dbReference type="ARBA" id="ARBA00004141"/>
    </source>
</evidence>
<evidence type="ECO:0000256" key="6">
    <source>
        <dbReference type="SAM" id="Phobius"/>
    </source>
</evidence>
<dbReference type="OrthoDB" id="432841at2759"/>